<feature type="compositionally biased region" description="Basic and acidic residues" evidence="1">
    <location>
        <begin position="193"/>
        <end position="211"/>
    </location>
</feature>
<accession>A0A7W9A4I2</accession>
<dbReference type="RefSeq" id="WP_123288496.1">
    <property type="nucleotide sequence ID" value="NZ_JACIJB010000009.1"/>
</dbReference>
<feature type="region of interest" description="Disordered" evidence="1">
    <location>
        <begin position="183"/>
        <end position="222"/>
    </location>
</feature>
<dbReference type="Proteomes" id="UP000548978">
    <property type="component" value="Unassembled WGS sequence"/>
</dbReference>
<proteinExistence type="predicted"/>
<sequence length="222" mass="23567">MISTAFRLPEAPSPALQFARAGAVQSPASSTSAKAAEPADKPFEIKAGSGKEQARELAYKRLERVKACMDALKLMAKIDPKTALKLAAELAREMKGAVKAYAEAGGRNVSTGDLALIRKQAADALEARDAAAEAGIDTTAMEAQIKALGAREEDAVADYGFFEQVKQIVAGLKKARQDIKGEAITSLNPPSEEDWKAADRDQAELEREIDRAASGPAVSIRV</sequence>
<evidence type="ECO:0000256" key="1">
    <source>
        <dbReference type="SAM" id="MobiDB-lite"/>
    </source>
</evidence>
<comment type="caution">
    <text evidence="2">The sequence shown here is derived from an EMBL/GenBank/DDBJ whole genome shotgun (WGS) entry which is preliminary data.</text>
</comment>
<feature type="region of interest" description="Disordered" evidence="1">
    <location>
        <begin position="27"/>
        <end position="50"/>
    </location>
</feature>
<evidence type="ECO:0000313" key="3">
    <source>
        <dbReference type="Proteomes" id="UP000548978"/>
    </source>
</evidence>
<evidence type="ECO:0000313" key="2">
    <source>
        <dbReference type="EMBL" id="MBB5661301.1"/>
    </source>
</evidence>
<keyword evidence="3" id="KW-1185">Reference proteome</keyword>
<dbReference type="AlphaFoldDB" id="A0A7W9A4I2"/>
<protein>
    <submittedName>
        <fullName evidence="2">Uncharacterized protein</fullName>
    </submittedName>
</protein>
<organism evidence="2 3">
    <name type="scientific">Brevundimonas halotolerans</name>
    <dbReference type="NCBI Taxonomy" id="69670"/>
    <lineage>
        <taxon>Bacteria</taxon>
        <taxon>Pseudomonadati</taxon>
        <taxon>Pseudomonadota</taxon>
        <taxon>Alphaproteobacteria</taxon>
        <taxon>Caulobacterales</taxon>
        <taxon>Caulobacteraceae</taxon>
        <taxon>Brevundimonas</taxon>
    </lineage>
</organism>
<gene>
    <name evidence="2" type="ORF">FHS65_002061</name>
</gene>
<dbReference type="EMBL" id="JACIJB010000009">
    <property type="protein sequence ID" value="MBB5661301.1"/>
    <property type="molecule type" value="Genomic_DNA"/>
</dbReference>
<name>A0A7W9A4I2_9CAUL</name>
<reference evidence="2 3" key="1">
    <citation type="submission" date="2020-08" db="EMBL/GenBank/DDBJ databases">
        <title>Genomic Encyclopedia of Type Strains, Phase IV (KMG-IV): sequencing the most valuable type-strain genomes for metagenomic binning, comparative biology and taxonomic classification.</title>
        <authorList>
            <person name="Goeker M."/>
        </authorList>
    </citation>
    <scope>NUCLEOTIDE SEQUENCE [LARGE SCALE GENOMIC DNA]</scope>
    <source>
        <strain evidence="2 3">DSM 24448</strain>
    </source>
</reference>